<evidence type="ECO:0000256" key="2">
    <source>
        <dbReference type="SAM" id="MobiDB-lite"/>
    </source>
</evidence>
<dbReference type="PANTHER" id="PTHR46618">
    <property type="entry name" value="ARMADILLO REPEAT-CONTAINING PROTEIN 3"/>
    <property type="match status" value="1"/>
</dbReference>
<protein>
    <submittedName>
        <fullName evidence="3">Uncharacterized protein</fullName>
    </submittedName>
</protein>
<evidence type="ECO:0000313" key="3">
    <source>
        <dbReference type="EMBL" id="MQM10150.1"/>
    </source>
</evidence>
<feature type="compositionally biased region" description="Basic and acidic residues" evidence="2">
    <location>
        <begin position="336"/>
        <end position="355"/>
    </location>
</feature>
<dbReference type="AlphaFoldDB" id="A0A843X3I6"/>
<feature type="region of interest" description="Disordered" evidence="2">
    <location>
        <begin position="336"/>
        <end position="375"/>
    </location>
</feature>
<comment type="caution">
    <text evidence="3">The sequence shown here is derived from an EMBL/GenBank/DDBJ whole genome shotgun (WGS) entry which is preliminary data.</text>
</comment>
<dbReference type="PANTHER" id="PTHR46618:SF1">
    <property type="entry name" value="ARMADILLO REPEAT-CONTAINING PROTEIN 3"/>
    <property type="match status" value="1"/>
</dbReference>
<dbReference type="OrthoDB" id="8693905at2759"/>
<feature type="region of interest" description="Disordered" evidence="2">
    <location>
        <begin position="65"/>
        <end position="108"/>
    </location>
</feature>
<accession>A0A843X3I6</accession>
<proteinExistence type="predicted"/>
<name>A0A843X3I6_COLES</name>
<evidence type="ECO:0000256" key="1">
    <source>
        <dbReference type="ARBA" id="ARBA00022737"/>
    </source>
</evidence>
<gene>
    <name evidence="3" type="ORF">Taro_043039</name>
</gene>
<reference evidence="3" key="1">
    <citation type="submission" date="2017-07" db="EMBL/GenBank/DDBJ databases">
        <title>Taro Niue Genome Assembly and Annotation.</title>
        <authorList>
            <person name="Atibalentja N."/>
            <person name="Keating K."/>
            <person name="Fields C.J."/>
        </authorList>
    </citation>
    <scope>NUCLEOTIDE SEQUENCE</scope>
    <source>
        <strain evidence="3">Niue_2</strain>
        <tissue evidence="3">Leaf</tissue>
    </source>
</reference>
<organism evidence="3 4">
    <name type="scientific">Colocasia esculenta</name>
    <name type="common">Wild taro</name>
    <name type="synonym">Arum esculentum</name>
    <dbReference type="NCBI Taxonomy" id="4460"/>
    <lineage>
        <taxon>Eukaryota</taxon>
        <taxon>Viridiplantae</taxon>
        <taxon>Streptophyta</taxon>
        <taxon>Embryophyta</taxon>
        <taxon>Tracheophyta</taxon>
        <taxon>Spermatophyta</taxon>
        <taxon>Magnoliopsida</taxon>
        <taxon>Liliopsida</taxon>
        <taxon>Araceae</taxon>
        <taxon>Aroideae</taxon>
        <taxon>Colocasieae</taxon>
        <taxon>Colocasia</taxon>
    </lineage>
</organism>
<keyword evidence="4" id="KW-1185">Reference proteome</keyword>
<evidence type="ECO:0000313" key="4">
    <source>
        <dbReference type="Proteomes" id="UP000652761"/>
    </source>
</evidence>
<sequence>MGYLYKAMDRAKELIQMNNKTTYAKWWEIIDRQWEHRLHHDFHVAGDLDGVLLLLEFETPLAPKRQKKTAGARVRRSKQHGTSIANLETIKEDNDGQGQGASEDSGYNPNFIPYRRNWLKKKTKMQEEWERQEKLRIELETMEQVLDTSSYTFTKGYYQGQGGYLAYPQYQMHRTTLEAEYMHNPQSLIRIHMTHIKRLIQPPLARLGSAQIGRSGIGISRSDWEMVFKLQNSIPRNDFCHIAAKNGILIRLVNTLHSLNEATRLAYVSGCGSLPASGSTQMSELDRMDSKHFMEDSDKRPSHPMLEASISAKFSESSVLEIGHVPNRISTGAKDWELPDLRKPDSYRAEVDGGRQQRSSYSATRSSTDKSPNKIELISNGQTSAINVLGTQHEPVRPLLSLLEKEPPSRHVSGQLEYVRHISGLERHESILPLLHSSTERKTNGELDFLMAEFAEVSRRGRENGNQDCNQKVSNKTANKKMPMASVISTTSNEGAASSSSGVASQTASGVLSGSGVLNARPGSATSSGLLLQMVSSSSADVAKEYLEKVADLLLEFSQADSAVKAYMCSQSLLARLFQMFNKIEPPILLKNK</sequence>
<feature type="compositionally biased region" description="Basic residues" evidence="2">
    <location>
        <begin position="65"/>
        <end position="79"/>
    </location>
</feature>
<dbReference type="EMBL" id="NMUH01004594">
    <property type="protein sequence ID" value="MQM10150.1"/>
    <property type="molecule type" value="Genomic_DNA"/>
</dbReference>
<feature type="compositionally biased region" description="Polar residues" evidence="2">
    <location>
        <begin position="356"/>
        <end position="366"/>
    </location>
</feature>
<dbReference type="InterPro" id="IPR052441">
    <property type="entry name" value="Armadillo-Ser/Thr_Kinase"/>
</dbReference>
<keyword evidence="1" id="KW-0677">Repeat</keyword>
<dbReference type="Proteomes" id="UP000652761">
    <property type="component" value="Unassembled WGS sequence"/>
</dbReference>